<evidence type="ECO:0000313" key="3">
    <source>
        <dbReference type="EMBL" id="MBJ7594990.1"/>
    </source>
</evidence>
<dbReference type="InterPro" id="IPR049492">
    <property type="entry name" value="BD-FAE-like_dom"/>
</dbReference>
<protein>
    <submittedName>
        <fullName evidence="3">Alpha/beta hydrolase</fullName>
    </submittedName>
</protein>
<reference evidence="3 4" key="1">
    <citation type="submission" date="2020-10" db="EMBL/GenBank/DDBJ databases">
        <title>Ca. Dormibacterota MAGs.</title>
        <authorList>
            <person name="Montgomery K."/>
        </authorList>
    </citation>
    <scope>NUCLEOTIDE SEQUENCE [LARGE SCALE GENOMIC DNA]</scope>
    <source>
        <strain evidence="3">SC8812_S17_18</strain>
    </source>
</reference>
<dbReference type="Proteomes" id="UP000606991">
    <property type="component" value="Unassembled WGS sequence"/>
</dbReference>
<feature type="domain" description="BD-FAE-like" evidence="2">
    <location>
        <begin position="24"/>
        <end position="208"/>
    </location>
</feature>
<gene>
    <name evidence="3" type="ORF">JF886_09055</name>
</gene>
<comment type="caution">
    <text evidence="3">The sequence shown here is derived from an EMBL/GenBank/DDBJ whole genome shotgun (WGS) entry which is preliminary data.</text>
</comment>
<organism evidence="3 4">
    <name type="scientific">Candidatus Aeolococcus gillhamiae</name>
    <dbReference type="NCBI Taxonomy" id="3127015"/>
    <lineage>
        <taxon>Bacteria</taxon>
        <taxon>Bacillati</taxon>
        <taxon>Candidatus Dormiibacterota</taxon>
        <taxon>Candidatus Dormibacteria</taxon>
        <taxon>Candidatus Aeolococcales</taxon>
        <taxon>Candidatus Aeolococcaceae</taxon>
        <taxon>Candidatus Aeolococcus</taxon>
    </lineage>
</organism>
<dbReference type="PANTHER" id="PTHR48081:SF33">
    <property type="entry name" value="KYNURENINE FORMAMIDASE"/>
    <property type="match status" value="1"/>
</dbReference>
<dbReference type="PANTHER" id="PTHR48081">
    <property type="entry name" value="AB HYDROLASE SUPERFAMILY PROTEIN C4A8.06C"/>
    <property type="match status" value="1"/>
</dbReference>
<proteinExistence type="predicted"/>
<name>A0A934K384_9BACT</name>
<accession>A0A934K384</accession>
<evidence type="ECO:0000259" key="2">
    <source>
        <dbReference type="Pfam" id="PF20434"/>
    </source>
</evidence>
<dbReference type="SUPFAM" id="SSF53474">
    <property type="entry name" value="alpha/beta-Hydrolases"/>
    <property type="match status" value="1"/>
</dbReference>
<evidence type="ECO:0000313" key="4">
    <source>
        <dbReference type="Proteomes" id="UP000606991"/>
    </source>
</evidence>
<keyword evidence="1 3" id="KW-0378">Hydrolase</keyword>
<dbReference type="Pfam" id="PF20434">
    <property type="entry name" value="BD-FAE"/>
    <property type="match status" value="1"/>
</dbReference>
<dbReference type="Gene3D" id="3.40.50.1820">
    <property type="entry name" value="alpha/beta hydrolase"/>
    <property type="match status" value="1"/>
</dbReference>
<dbReference type="EMBL" id="JAEKNS010000095">
    <property type="protein sequence ID" value="MBJ7594990.1"/>
    <property type="molecule type" value="Genomic_DNA"/>
</dbReference>
<dbReference type="RefSeq" id="WP_337311688.1">
    <property type="nucleotide sequence ID" value="NZ_JAEKNS010000095.1"/>
</dbReference>
<evidence type="ECO:0000256" key="1">
    <source>
        <dbReference type="ARBA" id="ARBA00022801"/>
    </source>
</evidence>
<dbReference type="AlphaFoldDB" id="A0A934K384"/>
<dbReference type="GO" id="GO:0016787">
    <property type="term" value="F:hydrolase activity"/>
    <property type="evidence" value="ECO:0007669"/>
    <property type="project" value="UniProtKB-KW"/>
</dbReference>
<sequence>MNDFSTHSYGQSPECVADLRLPAGEPLGAVVVLHGGYWRARYRRDLMEPLADALVTLGLATWNVEYRRVGCGGGVPQTLDDVAAAIDSLATLLAERGHHGVPLVLLGHSAGGHLALTAAGRHTHRGDPSSALAGVVSLGGLCDLEEAARLRLSNGAALDFVGGGPDALPDLYTEASPPHLLPLRVPYLLLHGLQDDSVPWQLSAQFHELARAAGDTGELELLEGVDHFEPIDPRTPSNRRAQSWVAAIARDKAGSAGVTPPPPEPR</sequence>
<dbReference type="InterPro" id="IPR029058">
    <property type="entry name" value="AB_hydrolase_fold"/>
</dbReference>
<dbReference type="InterPro" id="IPR050300">
    <property type="entry name" value="GDXG_lipolytic_enzyme"/>
</dbReference>